<keyword evidence="4" id="KW-1185">Reference proteome</keyword>
<dbReference type="PANTHER" id="PTHR44366">
    <property type="entry name" value="UDP-N-ACETYLGLUCOSAMINE--PEPTIDE N-ACETYLGLUCOSAMINYLTRANSFERASE 110 KDA SUBUNIT"/>
    <property type="match status" value="1"/>
</dbReference>
<protein>
    <submittedName>
        <fullName evidence="3">Tetratricopeptide repeat protein</fullName>
    </submittedName>
</protein>
<dbReference type="PANTHER" id="PTHR44366:SF1">
    <property type="entry name" value="UDP-N-ACETYLGLUCOSAMINE--PEPTIDE N-ACETYLGLUCOSAMINYLTRANSFERASE 110 KDA SUBUNIT"/>
    <property type="match status" value="1"/>
</dbReference>
<dbReference type="PROSITE" id="PS50293">
    <property type="entry name" value="TPR_REGION"/>
    <property type="match status" value="1"/>
</dbReference>
<organism evidence="3 4">
    <name type="scientific">Neptuniibacter pectenicola</name>
    <dbReference type="NCBI Taxonomy" id="1806669"/>
    <lineage>
        <taxon>Bacteria</taxon>
        <taxon>Pseudomonadati</taxon>
        <taxon>Pseudomonadota</taxon>
        <taxon>Gammaproteobacteria</taxon>
        <taxon>Oceanospirillales</taxon>
        <taxon>Oceanospirillaceae</taxon>
        <taxon>Neptuniibacter</taxon>
    </lineage>
</organism>
<dbReference type="SUPFAM" id="SSF48452">
    <property type="entry name" value="TPR-like"/>
    <property type="match status" value="1"/>
</dbReference>
<dbReference type="Gene3D" id="1.25.40.10">
    <property type="entry name" value="Tetratricopeptide repeat domain"/>
    <property type="match status" value="1"/>
</dbReference>
<dbReference type="InterPro" id="IPR032710">
    <property type="entry name" value="NTF2-like_dom_sf"/>
</dbReference>
<dbReference type="SMART" id="SM00028">
    <property type="entry name" value="TPR"/>
    <property type="match status" value="2"/>
</dbReference>
<dbReference type="RefSeq" id="WP_342853533.1">
    <property type="nucleotide sequence ID" value="NZ_JBBMRA010000001.1"/>
</dbReference>
<evidence type="ECO:0000256" key="1">
    <source>
        <dbReference type="PROSITE-ProRule" id="PRU00339"/>
    </source>
</evidence>
<reference evidence="3 4" key="1">
    <citation type="submission" date="2024-03" db="EMBL/GenBank/DDBJ databases">
        <title>Community enrichment and isolation of bacterial strains for fucoidan degradation.</title>
        <authorList>
            <person name="Sichert A."/>
        </authorList>
    </citation>
    <scope>NUCLEOTIDE SEQUENCE [LARGE SCALE GENOMIC DNA]</scope>
    <source>
        <strain evidence="3 4">AS76</strain>
    </source>
</reference>
<accession>A0ABU9TNM8</accession>
<feature type="domain" description="Cds6 C-terminal" evidence="2">
    <location>
        <begin position="380"/>
        <end position="484"/>
    </location>
</feature>
<name>A0ABU9TNM8_9GAMM</name>
<evidence type="ECO:0000259" key="2">
    <source>
        <dbReference type="Pfam" id="PF24125"/>
    </source>
</evidence>
<evidence type="ECO:0000313" key="4">
    <source>
        <dbReference type="Proteomes" id="UP001449225"/>
    </source>
</evidence>
<dbReference type="InterPro" id="IPR011990">
    <property type="entry name" value="TPR-like_helical_dom_sf"/>
</dbReference>
<evidence type="ECO:0000313" key="3">
    <source>
        <dbReference type="EMBL" id="MEM5535128.1"/>
    </source>
</evidence>
<dbReference type="PROSITE" id="PS50005">
    <property type="entry name" value="TPR"/>
    <property type="match status" value="1"/>
</dbReference>
<dbReference type="InterPro" id="IPR037919">
    <property type="entry name" value="OGT"/>
</dbReference>
<comment type="caution">
    <text evidence="3">The sequence shown here is derived from an EMBL/GenBank/DDBJ whole genome shotgun (WGS) entry which is preliminary data.</text>
</comment>
<dbReference type="EMBL" id="JBBMRA010000001">
    <property type="protein sequence ID" value="MEM5535128.1"/>
    <property type="molecule type" value="Genomic_DNA"/>
</dbReference>
<gene>
    <name evidence="3" type="ORF">WNY58_01870</name>
</gene>
<dbReference type="Gene3D" id="3.10.450.50">
    <property type="match status" value="1"/>
</dbReference>
<sequence>MQIFELDIKNKRLRTAISAIISASILTGCGALTQKTAVKSSDTGFCYNGGRTNEYSCDPEKATAQADMRTADIDDEWMNSKLSEIHAWLAEEKENLVNGTPSSTIEANKPPQDYITTVSISTPTPQQTSPEIANILKLSQQGQHKAALSGIDKLIADNPNMAAAKLTKGIITNQMGDKASAKAIFQNLMTTYPDRPEAFNNLAVIYAEEGNFPKAIETLQQAFQTHPSYAQVHSNLKELYATLASQAYSKALDLGSVSTGPELTMIDRVPSDLSGNSADQLLLVSNPTASTPIQLSAAKVEQKPHLPDTTKEPTKAIKVAQATAQVAVVAPPSQNTTVSPKTPIASPSSVVETAGQSQQVSQPVAKALPSDAQDTLEQQVTQHLQNWANAWSNKDHQGYINAYTDVYRPNAKLNHNQWVAQRQQRISKPAFIRVDVSNITIKRLSPNLVEARFEQRYQSDTYKDAVKKRVLMVNTSGQWKISLERSLGLIH</sequence>
<proteinExistence type="predicted"/>
<dbReference type="Proteomes" id="UP001449225">
    <property type="component" value="Unassembled WGS sequence"/>
</dbReference>
<dbReference type="Pfam" id="PF14559">
    <property type="entry name" value="TPR_19"/>
    <property type="match status" value="1"/>
</dbReference>
<feature type="repeat" description="TPR" evidence="1">
    <location>
        <begin position="196"/>
        <end position="229"/>
    </location>
</feature>
<dbReference type="InterPro" id="IPR019734">
    <property type="entry name" value="TPR_rpt"/>
</dbReference>
<keyword evidence="1" id="KW-0802">TPR repeat</keyword>
<dbReference type="Pfam" id="PF24125">
    <property type="entry name" value="Cds6_C"/>
    <property type="match status" value="1"/>
</dbReference>
<dbReference type="SUPFAM" id="SSF54427">
    <property type="entry name" value="NTF2-like"/>
    <property type="match status" value="1"/>
</dbReference>
<dbReference type="InterPro" id="IPR056203">
    <property type="entry name" value="Cds6_C"/>
</dbReference>